<gene>
    <name evidence="1" type="ORF">SAMN05421730_103012</name>
</gene>
<protein>
    <submittedName>
        <fullName evidence="1">Cyclic lactone autoinducer peptide</fullName>
    </submittedName>
</protein>
<dbReference type="EMBL" id="FMKA01000030">
    <property type="protein sequence ID" value="SCP98980.1"/>
    <property type="molecule type" value="Genomic_DNA"/>
</dbReference>
<evidence type="ECO:0000313" key="1">
    <source>
        <dbReference type="EMBL" id="SCP98980.1"/>
    </source>
</evidence>
<sequence>MKKRNLAAIVAAVATVFATTIATSACLWYFYQPEEPDCLKEN</sequence>
<dbReference type="RefSeq" id="WP_091236226.1">
    <property type="nucleotide sequence ID" value="NZ_FMKA01000030.1"/>
</dbReference>
<proteinExistence type="predicted"/>
<dbReference type="PROSITE" id="PS51257">
    <property type="entry name" value="PROKAR_LIPOPROTEIN"/>
    <property type="match status" value="1"/>
</dbReference>
<dbReference type="Proteomes" id="UP000199315">
    <property type="component" value="Unassembled WGS sequence"/>
</dbReference>
<reference evidence="1 2" key="1">
    <citation type="submission" date="2016-09" db="EMBL/GenBank/DDBJ databases">
        <authorList>
            <person name="Capua I."/>
            <person name="De Benedictis P."/>
            <person name="Joannis T."/>
            <person name="Lombin L.H."/>
            <person name="Cattoli G."/>
        </authorList>
    </citation>
    <scope>NUCLEOTIDE SEQUENCE [LARGE SCALE GENOMIC DNA]</scope>
    <source>
        <strain evidence="1 2">GluBS11</strain>
    </source>
</reference>
<dbReference type="STRING" id="1619234.SAMN05421730_103012"/>
<dbReference type="InterPro" id="IPR009229">
    <property type="entry name" value="AgrD"/>
</dbReference>
<dbReference type="NCBIfam" id="TIGR04223">
    <property type="entry name" value="quorum_AgrD"/>
    <property type="match status" value="1"/>
</dbReference>
<name>A0A1D3TXE1_9FIRM</name>
<dbReference type="AlphaFoldDB" id="A0A1D3TXE1"/>
<keyword evidence="2" id="KW-1185">Reference proteome</keyword>
<accession>A0A1D3TXE1</accession>
<evidence type="ECO:0000313" key="2">
    <source>
        <dbReference type="Proteomes" id="UP000199315"/>
    </source>
</evidence>
<organism evidence="1 2">
    <name type="scientific">Anaerobium acetethylicum</name>
    <dbReference type="NCBI Taxonomy" id="1619234"/>
    <lineage>
        <taxon>Bacteria</taxon>
        <taxon>Bacillati</taxon>
        <taxon>Bacillota</taxon>
        <taxon>Clostridia</taxon>
        <taxon>Lachnospirales</taxon>
        <taxon>Lachnospiraceae</taxon>
        <taxon>Anaerobium</taxon>
    </lineage>
</organism>